<dbReference type="EMBL" id="BAAAYN010000023">
    <property type="protein sequence ID" value="GAA3388698.1"/>
    <property type="molecule type" value="Genomic_DNA"/>
</dbReference>
<feature type="transmembrane region" description="Helical" evidence="1">
    <location>
        <begin position="50"/>
        <end position="75"/>
    </location>
</feature>
<dbReference type="InterPro" id="IPR009339">
    <property type="entry name" value="DUF998"/>
</dbReference>
<comment type="caution">
    <text evidence="2">The sequence shown here is derived from an EMBL/GenBank/DDBJ whole genome shotgun (WGS) entry which is preliminary data.</text>
</comment>
<protein>
    <submittedName>
        <fullName evidence="2">DUF998 domain-containing protein</fullName>
    </submittedName>
</protein>
<evidence type="ECO:0000313" key="2">
    <source>
        <dbReference type="EMBL" id="GAA3388698.1"/>
    </source>
</evidence>
<evidence type="ECO:0000256" key="1">
    <source>
        <dbReference type="SAM" id="Phobius"/>
    </source>
</evidence>
<evidence type="ECO:0000313" key="3">
    <source>
        <dbReference type="Proteomes" id="UP001501676"/>
    </source>
</evidence>
<feature type="transmembrane region" description="Helical" evidence="1">
    <location>
        <begin position="187"/>
        <end position="207"/>
    </location>
</feature>
<feature type="transmembrane region" description="Helical" evidence="1">
    <location>
        <begin position="87"/>
        <end position="108"/>
    </location>
</feature>
<dbReference type="Proteomes" id="UP001501676">
    <property type="component" value="Unassembled WGS sequence"/>
</dbReference>
<keyword evidence="3" id="KW-1185">Reference proteome</keyword>
<dbReference type="RefSeq" id="WP_345729269.1">
    <property type="nucleotide sequence ID" value="NZ_BAAAYN010000023.1"/>
</dbReference>
<keyword evidence="1" id="KW-0472">Membrane</keyword>
<keyword evidence="1" id="KW-1133">Transmembrane helix</keyword>
<dbReference type="Pfam" id="PF06197">
    <property type="entry name" value="DUF998"/>
    <property type="match status" value="1"/>
</dbReference>
<feature type="transmembrane region" description="Helical" evidence="1">
    <location>
        <begin position="161"/>
        <end position="181"/>
    </location>
</feature>
<name>A0ABP6SZM0_9ACTN</name>
<sequence length="218" mass="22775">MSALRPTPVRPRVRALDAGLAAGPLFLVVWAAQAFTRSGFEPDRHPLSLLALGALGWIQIANFVVTGTLLIAAGAGLWRTLGPGRSVGWGSALIAGFGVGMIVAGVFVTDPGAGFPAGAPAGAPERFTWHGALHEIGFVVASLCWTAAAVLFLVRFLRRRRWVASAATAVTFSAVLTLAAWPDLDGLSVRLVVATALQFAFVAALTVDARQFARYPSA</sequence>
<proteinExistence type="predicted"/>
<feature type="transmembrane region" description="Helical" evidence="1">
    <location>
        <begin position="136"/>
        <end position="154"/>
    </location>
</feature>
<gene>
    <name evidence="2" type="ORF">GCM10020369_35910</name>
</gene>
<keyword evidence="1" id="KW-0812">Transmembrane</keyword>
<accession>A0ABP6SZM0</accession>
<reference evidence="3" key="1">
    <citation type="journal article" date="2019" name="Int. J. Syst. Evol. Microbiol.">
        <title>The Global Catalogue of Microorganisms (GCM) 10K type strain sequencing project: providing services to taxonomists for standard genome sequencing and annotation.</title>
        <authorList>
            <consortium name="The Broad Institute Genomics Platform"/>
            <consortium name="The Broad Institute Genome Sequencing Center for Infectious Disease"/>
            <person name="Wu L."/>
            <person name="Ma J."/>
        </authorList>
    </citation>
    <scope>NUCLEOTIDE SEQUENCE [LARGE SCALE GENOMIC DNA]</scope>
    <source>
        <strain evidence="3">JCM 9458</strain>
    </source>
</reference>
<organism evidence="2 3">
    <name type="scientific">Cryptosporangium minutisporangium</name>
    <dbReference type="NCBI Taxonomy" id="113569"/>
    <lineage>
        <taxon>Bacteria</taxon>
        <taxon>Bacillati</taxon>
        <taxon>Actinomycetota</taxon>
        <taxon>Actinomycetes</taxon>
        <taxon>Cryptosporangiales</taxon>
        <taxon>Cryptosporangiaceae</taxon>
        <taxon>Cryptosporangium</taxon>
    </lineage>
</organism>